<dbReference type="KEGG" id="jeo:JMA_30480"/>
<feature type="domain" description="DUF2529" evidence="1">
    <location>
        <begin position="35"/>
        <end position="204"/>
    </location>
</feature>
<accession>A0A0B5AQ69</accession>
<proteinExistence type="predicted"/>
<keyword evidence="3" id="KW-1185">Reference proteome</keyword>
<dbReference type="InterPro" id="IPR019676">
    <property type="entry name" value="DUF2529"/>
</dbReference>
<dbReference type="Gene3D" id="3.40.50.10490">
    <property type="entry name" value="Glucose-6-phosphate isomerase like protein, domain 1"/>
    <property type="match status" value="1"/>
</dbReference>
<dbReference type="Pfam" id="PF10740">
    <property type="entry name" value="DUF2529"/>
    <property type="match status" value="1"/>
</dbReference>
<dbReference type="HOGENOM" id="CLU_099800_0_0_9"/>
<name>A0A0B5AQ69_9BACL</name>
<reference evidence="2 3" key="1">
    <citation type="submission" date="2014-08" db="EMBL/GenBank/DDBJ databases">
        <title>Complete genome of a marine bacteria Jeotgalibacillus malaysiensis.</title>
        <authorList>
            <person name="Yaakop A.S."/>
            <person name="Chan K.-G."/>
            <person name="Goh K.M."/>
        </authorList>
    </citation>
    <scope>NUCLEOTIDE SEQUENCE [LARGE SCALE GENOMIC DNA]</scope>
    <source>
        <strain evidence="2 3">D5</strain>
    </source>
</reference>
<dbReference type="Proteomes" id="UP000031449">
    <property type="component" value="Chromosome"/>
</dbReference>
<gene>
    <name evidence="2" type="ORF">JMA_30480</name>
</gene>
<organism evidence="2 3">
    <name type="scientific">Jeotgalibacillus malaysiensis</name>
    <dbReference type="NCBI Taxonomy" id="1508404"/>
    <lineage>
        <taxon>Bacteria</taxon>
        <taxon>Bacillati</taxon>
        <taxon>Bacillota</taxon>
        <taxon>Bacilli</taxon>
        <taxon>Bacillales</taxon>
        <taxon>Caryophanaceae</taxon>
        <taxon>Jeotgalibacillus</taxon>
    </lineage>
</organism>
<dbReference type="BioCyc" id="JESP1508404:G14D9-12329-MONOMER"/>
<protein>
    <recommendedName>
        <fullName evidence="1">DUF2529 domain-containing protein</fullName>
    </recommendedName>
</protein>
<sequence length="207" mass="22866">MVHSTQTDEFLHIKEETVCAFSTKMCKSIERMTKMLKMFTTQLTGLFGRLQSKEEMEIENAARLLAQATVGDGSIYIKGFGEMAGVAAEALQGEEPLEGVRELQNNIAGLTVADRVLLVTRRTTDPQALSFAEKLMEAEIPFAVIAGKVKDAEGDLEEKADSFLNTQTVRGMLPDETGGRFGFPSLMAALYLYHGVKFVLDEILEDY</sequence>
<dbReference type="EMBL" id="CP009416">
    <property type="protein sequence ID" value="AJD92365.1"/>
    <property type="molecule type" value="Genomic_DNA"/>
</dbReference>
<dbReference type="STRING" id="1508404.JMA_30480"/>
<evidence type="ECO:0000313" key="3">
    <source>
        <dbReference type="Proteomes" id="UP000031449"/>
    </source>
</evidence>
<evidence type="ECO:0000313" key="2">
    <source>
        <dbReference type="EMBL" id="AJD92365.1"/>
    </source>
</evidence>
<evidence type="ECO:0000259" key="1">
    <source>
        <dbReference type="Pfam" id="PF10740"/>
    </source>
</evidence>
<dbReference type="AlphaFoldDB" id="A0A0B5AQ69"/>